<reference evidence="9" key="1">
    <citation type="submission" date="2025-08" db="UniProtKB">
        <authorList>
            <consortium name="Ensembl"/>
        </authorList>
    </citation>
    <scope>IDENTIFICATION</scope>
</reference>
<dbReference type="GO" id="GO:0005615">
    <property type="term" value="C:extracellular space"/>
    <property type="evidence" value="ECO:0007669"/>
    <property type="project" value="TreeGrafter"/>
</dbReference>
<dbReference type="InterPro" id="IPR050941">
    <property type="entry name" value="CCN"/>
</dbReference>
<dbReference type="GO" id="GO:0008201">
    <property type="term" value="F:heparin binding"/>
    <property type="evidence" value="ECO:0007669"/>
    <property type="project" value="TreeGrafter"/>
</dbReference>
<dbReference type="PROSITE" id="PS00222">
    <property type="entry name" value="IGFBP_N_1"/>
    <property type="match status" value="1"/>
</dbReference>
<dbReference type="GO" id="GO:0007165">
    <property type="term" value="P:signal transduction"/>
    <property type="evidence" value="ECO:0007669"/>
    <property type="project" value="InterPro"/>
</dbReference>
<protein>
    <submittedName>
        <fullName evidence="9">Cellular communication network factor 5</fullName>
    </submittedName>
</protein>
<evidence type="ECO:0000313" key="10">
    <source>
        <dbReference type="Proteomes" id="UP000694428"/>
    </source>
</evidence>
<feature type="domain" description="VWFC" evidence="7">
    <location>
        <begin position="120"/>
        <end position="186"/>
    </location>
</feature>
<evidence type="ECO:0000256" key="5">
    <source>
        <dbReference type="ARBA" id="ARBA00023157"/>
    </source>
</evidence>
<dbReference type="SMART" id="SM00121">
    <property type="entry name" value="IB"/>
    <property type="match status" value="1"/>
</dbReference>
<keyword evidence="4" id="KW-0732">Signal</keyword>
<evidence type="ECO:0000259" key="8">
    <source>
        <dbReference type="PROSITE" id="PS51323"/>
    </source>
</evidence>
<dbReference type="Ensembl" id="ENSPSTT00000011933.1">
    <property type="protein sequence ID" value="ENSPSTP00000011376.1"/>
    <property type="gene ID" value="ENSPSTG00000007968.1"/>
</dbReference>
<reference evidence="9" key="2">
    <citation type="submission" date="2025-09" db="UniProtKB">
        <authorList>
            <consortium name="Ensembl"/>
        </authorList>
    </citation>
    <scope>IDENTIFICATION</scope>
</reference>
<dbReference type="InterPro" id="IPR000884">
    <property type="entry name" value="TSP1_rpt"/>
</dbReference>
<feature type="domain" description="IGFBP N-terminal" evidence="8">
    <location>
        <begin position="47"/>
        <end position="116"/>
    </location>
</feature>
<evidence type="ECO:0000259" key="7">
    <source>
        <dbReference type="PROSITE" id="PS50184"/>
    </source>
</evidence>
<keyword evidence="3" id="KW-0964">Secreted</keyword>
<dbReference type="InterPro" id="IPR000867">
    <property type="entry name" value="IGFBP-like"/>
</dbReference>
<comment type="subcellular location">
    <subcellularLocation>
        <location evidence="1">Secreted</location>
    </subcellularLocation>
</comment>
<dbReference type="GO" id="GO:0005178">
    <property type="term" value="F:integrin binding"/>
    <property type="evidence" value="ECO:0007669"/>
    <property type="project" value="TreeGrafter"/>
</dbReference>
<evidence type="ECO:0000256" key="4">
    <source>
        <dbReference type="ARBA" id="ARBA00022729"/>
    </source>
</evidence>
<dbReference type="Gene3D" id="2.10.70.10">
    <property type="entry name" value="Complement Module, domain 1"/>
    <property type="match status" value="1"/>
</dbReference>
<dbReference type="InterPro" id="IPR043973">
    <property type="entry name" value="TSP1_CCN"/>
</dbReference>
<dbReference type="SUPFAM" id="SSF82895">
    <property type="entry name" value="TSP-1 type 1 repeat"/>
    <property type="match status" value="1"/>
</dbReference>
<dbReference type="PROSITE" id="PS50092">
    <property type="entry name" value="TSP1"/>
    <property type="match status" value="1"/>
</dbReference>
<dbReference type="SMART" id="SM00214">
    <property type="entry name" value="VWC"/>
    <property type="match status" value="1"/>
</dbReference>
<dbReference type="Gene3D" id="2.20.100.10">
    <property type="entry name" value="Thrombospondin type-1 (TSP1) repeat"/>
    <property type="match status" value="1"/>
</dbReference>
<dbReference type="GO" id="GO:0031012">
    <property type="term" value="C:extracellular matrix"/>
    <property type="evidence" value="ECO:0007669"/>
    <property type="project" value="TreeGrafter"/>
</dbReference>
<sequence length="303" mass="32993">MVPLSSATAAVLLIERTRTEQRLPSPLRIDFTSHVLAGLHTYLHCVCSQLCRRPCYCSPVLPRCPRGSPLVLDGCGCCRVCARRLGEPCDFLHVCDRSQGLICDYSSGTGGTCNFEDDEEGCEVNGRLYRDGEVFQPSCKLQCRCLDGGFTCVPLCQEDVRLPTPDCPYPRRVDIPGKCCPEWVCEAGDSNGRPLTHWAPIPFPLLCFHPAPAVPYACQPWGTEWSACSATCGVGFSTRVSNQNRYCRLETQRRLCVLRPCPALPAASPAVSDGDADASRQQLGVGMGHPSQHPVHAPSASQP</sequence>
<dbReference type="Proteomes" id="UP000694428">
    <property type="component" value="Unplaced"/>
</dbReference>
<evidence type="ECO:0000256" key="2">
    <source>
        <dbReference type="ARBA" id="ARBA00008125"/>
    </source>
</evidence>
<dbReference type="SMART" id="SM00209">
    <property type="entry name" value="TSP1"/>
    <property type="match status" value="1"/>
</dbReference>
<evidence type="ECO:0000313" key="9">
    <source>
        <dbReference type="Ensembl" id="ENSPSTP00000011376.1"/>
    </source>
</evidence>
<dbReference type="InterPro" id="IPR036383">
    <property type="entry name" value="TSP1_rpt_sf"/>
</dbReference>
<dbReference type="PANTHER" id="PTHR11348:SF22">
    <property type="entry name" value="CCN FAMILY MEMBER 5"/>
    <property type="match status" value="1"/>
</dbReference>
<dbReference type="SUPFAM" id="SSF57603">
    <property type="entry name" value="FnI-like domain"/>
    <property type="match status" value="1"/>
</dbReference>
<dbReference type="Pfam" id="PF00219">
    <property type="entry name" value="IGFBP"/>
    <property type="match status" value="1"/>
</dbReference>
<keyword evidence="5" id="KW-1015">Disulfide bond</keyword>
<dbReference type="PROSITE" id="PS01208">
    <property type="entry name" value="VWFC_1"/>
    <property type="match status" value="1"/>
</dbReference>
<name>A0A8C9F9A0_PAVCR</name>
<evidence type="ECO:0000256" key="3">
    <source>
        <dbReference type="ARBA" id="ARBA00022525"/>
    </source>
</evidence>
<accession>A0A8C9F9A0</accession>
<dbReference type="GO" id="GO:0045597">
    <property type="term" value="P:positive regulation of cell differentiation"/>
    <property type="evidence" value="ECO:0007669"/>
    <property type="project" value="TreeGrafter"/>
</dbReference>
<dbReference type="PROSITE" id="PS51323">
    <property type="entry name" value="IGFBP_N_2"/>
    <property type="match status" value="1"/>
</dbReference>
<proteinExistence type="inferred from homology"/>
<organism evidence="9 10">
    <name type="scientific">Pavo cristatus</name>
    <name type="common">Indian peafowl</name>
    <name type="synonym">Blue peafowl</name>
    <dbReference type="NCBI Taxonomy" id="9049"/>
    <lineage>
        <taxon>Eukaryota</taxon>
        <taxon>Metazoa</taxon>
        <taxon>Chordata</taxon>
        <taxon>Craniata</taxon>
        <taxon>Vertebrata</taxon>
        <taxon>Euteleostomi</taxon>
        <taxon>Archelosauria</taxon>
        <taxon>Archosauria</taxon>
        <taxon>Dinosauria</taxon>
        <taxon>Saurischia</taxon>
        <taxon>Theropoda</taxon>
        <taxon>Coelurosauria</taxon>
        <taxon>Aves</taxon>
        <taxon>Neognathae</taxon>
        <taxon>Galloanserae</taxon>
        <taxon>Galliformes</taxon>
        <taxon>Phasianidae</taxon>
        <taxon>Phasianinae</taxon>
        <taxon>Pavo</taxon>
    </lineage>
</organism>
<dbReference type="InterPro" id="IPR017891">
    <property type="entry name" value="Insulin_GF-bd_Cys-rich_CS"/>
</dbReference>
<dbReference type="Pfam" id="PF00093">
    <property type="entry name" value="VWC"/>
    <property type="match status" value="1"/>
</dbReference>
<feature type="region of interest" description="Disordered" evidence="6">
    <location>
        <begin position="267"/>
        <end position="303"/>
    </location>
</feature>
<evidence type="ECO:0000256" key="6">
    <source>
        <dbReference type="SAM" id="MobiDB-lite"/>
    </source>
</evidence>
<dbReference type="AlphaFoldDB" id="A0A8C9F9A0"/>
<dbReference type="PANTHER" id="PTHR11348">
    <property type="entry name" value="CONNECTIVE TISSUE GROWTH FACTOR-RELATED"/>
    <property type="match status" value="1"/>
</dbReference>
<evidence type="ECO:0000256" key="1">
    <source>
        <dbReference type="ARBA" id="ARBA00004613"/>
    </source>
</evidence>
<dbReference type="PROSITE" id="PS50184">
    <property type="entry name" value="VWFC_2"/>
    <property type="match status" value="1"/>
</dbReference>
<dbReference type="InterPro" id="IPR001007">
    <property type="entry name" value="VWF_dom"/>
</dbReference>
<dbReference type="SUPFAM" id="SSF57184">
    <property type="entry name" value="Growth factor receptor domain"/>
    <property type="match status" value="1"/>
</dbReference>
<comment type="similarity">
    <text evidence="2">Belongs to the CCN family.</text>
</comment>
<dbReference type="Pfam" id="PF19035">
    <property type="entry name" value="TSP1_CCN"/>
    <property type="match status" value="1"/>
</dbReference>
<dbReference type="GO" id="GO:0007155">
    <property type="term" value="P:cell adhesion"/>
    <property type="evidence" value="ECO:0007669"/>
    <property type="project" value="TreeGrafter"/>
</dbReference>
<keyword evidence="10" id="KW-1185">Reference proteome</keyword>
<dbReference type="InterPro" id="IPR009030">
    <property type="entry name" value="Growth_fac_rcpt_cys_sf"/>
</dbReference>